<keyword evidence="6 7" id="KW-0472">Membrane</keyword>
<gene>
    <name evidence="9" type="ORF">E7512_01615</name>
</gene>
<evidence type="ECO:0000256" key="3">
    <source>
        <dbReference type="ARBA" id="ARBA00022475"/>
    </source>
</evidence>
<evidence type="ECO:0000313" key="9">
    <source>
        <dbReference type="EMBL" id="MBE6832277.1"/>
    </source>
</evidence>
<dbReference type="RefSeq" id="WP_326839805.1">
    <property type="nucleotide sequence ID" value="NZ_SVNY01000001.1"/>
</dbReference>
<evidence type="ECO:0000256" key="7">
    <source>
        <dbReference type="RuleBase" id="RU363032"/>
    </source>
</evidence>
<dbReference type="EMBL" id="SVNY01000001">
    <property type="protein sequence ID" value="MBE6832277.1"/>
    <property type="molecule type" value="Genomic_DNA"/>
</dbReference>
<feature type="transmembrane region" description="Helical" evidence="7">
    <location>
        <begin position="141"/>
        <end position="163"/>
    </location>
</feature>
<feature type="transmembrane region" description="Helical" evidence="7">
    <location>
        <begin position="184"/>
        <end position="205"/>
    </location>
</feature>
<evidence type="ECO:0000256" key="1">
    <source>
        <dbReference type="ARBA" id="ARBA00004651"/>
    </source>
</evidence>
<name>A0A928Q406_9FIRM</name>
<keyword evidence="3" id="KW-1003">Cell membrane</keyword>
<proteinExistence type="inferred from homology"/>
<keyword evidence="5 7" id="KW-1133">Transmembrane helix</keyword>
<dbReference type="Proteomes" id="UP000754750">
    <property type="component" value="Unassembled WGS sequence"/>
</dbReference>
<dbReference type="PANTHER" id="PTHR32243">
    <property type="entry name" value="MALTOSE TRANSPORT SYSTEM PERMEASE-RELATED"/>
    <property type="match status" value="1"/>
</dbReference>
<dbReference type="Pfam" id="PF00528">
    <property type="entry name" value="BPD_transp_1"/>
    <property type="match status" value="1"/>
</dbReference>
<dbReference type="GO" id="GO:0005886">
    <property type="term" value="C:plasma membrane"/>
    <property type="evidence" value="ECO:0007669"/>
    <property type="project" value="UniProtKB-SubCell"/>
</dbReference>
<organism evidence="9 10">
    <name type="scientific">Faecalispora sporosphaeroides</name>
    <dbReference type="NCBI Taxonomy" id="1549"/>
    <lineage>
        <taxon>Bacteria</taxon>
        <taxon>Bacillati</taxon>
        <taxon>Bacillota</taxon>
        <taxon>Clostridia</taxon>
        <taxon>Eubacteriales</taxon>
        <taxon>Oscillospiraceae</taxon>
        <taxon>Faecalispora</taxon>
    </lineage>
</organism>
<dbReference type="InterPro" id="IPR035906">
    <property type="entry name" value="MetI-like_sf"/>
</dbReference>
<dbReference type="InterPro" id="IPR000515">
    <property type="entry name" value="MetI-like"/>
</dbReference>
<evidence type="ECO:0000259" key="8">
    <source>
        <dbReference type="PROSITE" id="PS50928"/>
    </source>
</evidence>
<evidence type="ECO:0000256" key="4">
    <source>
        <dbReference type="ARBA" id="ARBA00022692"/>
    </source>
</evidence>
<evidence type="ECO:0000256" key="5">
    <source>
        <dbReference type="ARBA" id="ARBA00022989"/>
    </source>
</evidence>
<protein>
    <submittedName>
        <fullName evidence="9">Carbohydrate ABC transporter permease</fullName>
    </submittedName>
</protein>
<dbReference type="AlphaFoldDB" id="A0A928Q406"/>
<dbReference type="PANTHER" id="PTHR32243:SF18">
    <property type="entry name" value="INNER MEMBRANE ABC TRANSPORTER PERMEASE PROTEIN YCJP"/>
    <property type="match status" value="1"/>
</dbReference>
<dbReference type="SUPFAM" id="SSF161098">
    <property type="entry name" value="MetI-like"/>
    <property type="match status" value="1"/>
</dbReference>
<keyword evidence="2 7" id="KW-0813">Transport</keyword>
<dbReference type="Gene3D" id="1.10.3720.10">
    <property type="entry name" value="MetI-like"/>
    <property type="match status" value="1"/>
</dbReference>
<comment type="caution">
    <text evidence="9">The sequence shown here is derived from an EMBL/GenBank/DDBJ whole genome shotgun (WGS) entry which is preliminary data.</text>
</comment>
<comment type="subcellular location">
    <subcellularLocation>
        <location evidence="1 7">Cell membrane</location>
        <topology evidence="1 7">Multi-pass membrane protein</topology>
    </subcellularLocation>
</comment>
<dbReference type="CDD" id="cd06261">
    <property type="entry name" value="TM_PBP2"/>
    <property type="match status" value="1"/>
</dbReference>
<feature type="transmembrane region" description="Helical" evidence="7">
    <location>
        <begin position="78"/>
        <end position="100"/>
    </location>
</feature>
<keyword evidence="4 7" id="KW-0812">Transmembrane</keyword>
<evidence type="ECO:0000313" key="10">
    <source>
        <dbReference type="Proteomes" id="UP000754750"/>
    </source>
</evidence>
<feature type="domain" description="ABC transmembrane type-1" evidence="8">
    <location>
        <begin position="74"/>
        <end position="261"/>
    </location>
</feature>
<dbReference type="PROSITE" id="PS50928">
    <property type="entry name" value="ABC_TM1"/>
    <property type="match status" value="1"/>
</dbReference>
<evidence type="ECO:0000256" key="6">
    <source>
        <dbReference type="ARBA" id="ARBA00023136"/>
    </source>
</evidence>
<feature type="transmembrane region" description="Helical" evidence="7">
    <location>
        <begin position="112"/>
        <end position="129"/>
    </location>
</feature>
<dbReference type="GO" id="GO:0055085">
    <property type="term" value="P:transmembrane transport"/>
    <property type="evidence" value="ECO:0007669"/>
    <property type="project" value="InterPro"/>
</dbReference>
<reference evidence="9" key="1">
    <citation type="submission" date="2019-04" db="EMBL/GenBank/DDBJ databases">
        <title>Evolution of Biomass-Degrading Anaerobic Consortia Revealed by Metagenomics.</title>
        <authorList>
            <person name="Peng X."/>
        </authorList>
    </citation>
    <scope>NUCLEOTIDE SEQUENCE</scope>
    <source>
        <strain evidence="9">SIG551</strain>
    </source>
</reference>
<accession>A0A928Q406</accession>
<comment type="similarity">
    <text evidence="7">Belongs to the binding-protein-dependent transport system permease family.</text>
</comment>
<feature type="transmembrane region" description="Helical" evidence="7">
    <location>
        <begin position="240"/>
        <end position="261"/>
    </location>
</feature>
<evidence type="ECO:0000256" key="2">
    <source>
        <dbReference type="ARBA" id="ARBA00022448"/>
    </source>
</evidence>
<feature type="transmembrane region" description="Helical" evidence="7">
    <location>
        <begin position="13"/>
        <end position="34"/>
    </location>
</feature>
<dbReference type="InterPro" id="IPR050901">
    <property type="entry name" value="BP-dep_ABC_trans_perm"/>
</dbReference>
<sequence>MTVYKAKKAAGKIGLYVLVLVVVLPVLFPLYFVFISSLKNMSQVYIMPPQLFGFTPIWDHYKYIFETQHYDAYMVNSAVVAFASTAISLLLGVPASYSIARFHMRKTSTSILVARLLPSISFLLPYYFLFSKLKMIDTYSVLILSHIVLSLPLIVWIMSSFIADIPKELDEAAIVDGCTRQRCFWNVILPVSLPGLVTCATLSFLGSWNNFQFALILSGEKTRTLPVSLQYFVSGADIRWGRMLAATIVVIVPAIILTMALQKYIIKGMTAGAVKG</sequence>